<reference evidence="2" key="1">
    <citation type="submission" date="2023-07" db="EMBL/GenBank/DDBJ databases">
        <title>draft genome sequence of fig (Ficus carica).</title>
        <authorList>
            <person name="Takahashi T."/>
            <person name="Nishimura K."/>
        </authorList>
    </citation>
    <scope>NUCLEOTIDE SEQUENCE</scope>
</reference>
<dbReference type="AlphaFoldDB" id="A0AA88EJI2"/>
<dbReference type="Proteomes" id="UP001187192">
    <property type="component" value="Unassembled WGS sequence"/>
</dbReference>
<gene>
    <name evidence="2" type="ORF">TIFTF001_039361</name>
</gene>
<feature type="region of interest" description="Disordered" evidence="1">
    <location>
        <begin position="42"/>
        <end position="70"/>
    </location>
</feature>
<accession>A0AA88EJI2</accession>
<protein>
    <submittedName>
        <fullName evidence="2">Uncharacterized protein</fullName>
    </submittedName>
</protein>
<evidence type="ECO:0000313" key="2">
    <source>
        <dbReference type="EMBL" id="GMN70319.1"/>
    </source>
</evidence>
<name>A0AA88EJI2_FICCA</name>
<organism evidence="2 3">
    <name type="scientific">Ficus carica</name>
    <name type="common">Common fig</name>
    <dbReference type="NCBI Taxonomy" id="3494"/>
    <lineage>
        <taxon>Eukaryota</taxon>
        <taxon>Viridiplantae</taxon>
        <taxon>Streptophyta</taxon>
        <taxon>Embryophyta</taxon>
        <taxon>Tracheophyta</taxon>
        <taxon>Spermatophyta</taxon>
        <taxon>Magnoliopsida</taxon>
        <taxon>eudicotyledons</taxon>
        <taxon>Gunneridae</taxon>
        <taxon>Pentapetalae</taxon>
        <taxon>rosids</taxon>
        <taxon>fabids</taxon>
        <taxon>Rosales</taxon>
        <taxon>Moraceae</taxon>
        <taxon>Ficeae</taxon>
        <taxon>Ficus</taxon>
    </lineage>
</organism>
<sequence>MDDATVGLSPFSLFDVGLLNRRSREIPRVFSSPAARDIHRDLFSGVEGNSDGDGDNRQRLERERREGERSFAPEERGFVRNGELRSSAARRLWATVTMGDGACDGGIGGFGKFGCRGRRRREDDKLEQPVGDGSQFLPSCEVALAKQIRTNKPSQPLRFHDSSRCKAGRRGLLLVALQFRPDGVAIHVNCNNTKMQSDGDGEGTCFGREEKR</sequence>
<feature type="compositionally biased region" description="Basic and acidic residues" evidence="1">
    <location>
        <begin position="54"/>
        <end position="70"/>
    </location>
</feature>
<comment type="caution">
    <text evidence="2">The sequence shown here is derived from an EMBL/GenBank/DDBJ whole genome shotgun (WGS) entry which is preliminary data.</text>
</comment>
<proteinExistence type="predicted"/>
<evidence type="ECO:0000256" key="1">
    <source>
        <dbReference type="SAM" id="MobiDB-lite"/>
    </source>
</evidence>
<dbReference type="EMBL" id="BTGU01001104">
    <property type="protein sequence ID" value="GMN70319.1"/>
    <property type="molecule type" value="Genomic_DNA"/>
</dbReference>
<evidence type="ECO:0000313" key="3">
    <source>
        <dbReference type="Proteomes" id="UP001187192"/>
    </source>
</evidence>
<keyword evidence="3" id="KW-1185">Reference proteome</keyword>